<comment type="catalytic activity">
    <reaction evidence="1">
        <text>a triacylglycerol + H2O = a diacylglycerol + a fatty acid + H(+)</text>
        <dbReference type="Rhea" id="RHEA:12044"/>
        <dbReference type="ChEBI" id="CHEBI:15377"/>
        <dbReference type="ChEBI" id="CHEBI:15378"/>
        <dbReference type="ChEBI" id="CHEBI:17855"/>
        <dbReference type="ChEBI" id="CHEBI:18035"/>
        <dbReference type="ChEBI" id="CHEBI:28868"/>
        <dbReference type="EC" id="3.1.1.3"/>
    </reaction>
</comment>
<keyword evidence="5 8" id="KW-0732">Signal</keyword>
<evidence type="ECO:0000313" key="10">
    <source>
        <dbReference type="EMBL" id="APJ03625.1"/>
    </source>
</evidence>
<protein>
    <recommendedName>
        <fullName evidence="3">triacylglycerol lipase</fullName>
        <ecNumber evidence="3">3.1.1.3</ecNumber>
    </recommendedName>
</protein>
<evidence type="ECO:0000313" key="11">
    <source>
        <dbReference type="Proteomes" id="UP000184731"/>
    </source>
</evidence>
<gene>
    <name evidence="10" type="ORF">AXG55_06780</name>
</gene>
<feature type="domain" description="Lipase-like C-terminal" evidence="9">
    <location>
        <begin position="26"/>
        <end position="375"/>
    </location>
</feature>
<evidence type="ECO:0000259" key="9">
    <source>
        <dbReference type="Pfam" id="PF24708"/>
    </source>
</evidence>
<feature type="signal peptide" evidence="8">
    <location>
        <begin position="1"/>
        <end position="24"/>
    </location>
</feature>
<keyword evidence="6" id="KW-0378">Hydrolase</keyword>
<keyword evidence="11" id="KW-1185">Reference proteome</keyword>
<keyword evidence="7" id="KW-0443">Lipid metabolism</keyword>
<accession>A0A1L4D094</accession>
<dbReference type="SUPFAM" id="SSF53474">
    <property type="entry name" value="alpha/beta-Hydrolases"/>
    <property type="match status" value="1"/>
</dbReference>
<dbReference type="STRING" id="1915309.AXG55_06780"/>
<feature type="chain" id="PRO_5013154309" description="triacylglycerol lipase" evidence="8">
    <location>
        <begin position="25"/>
        <end position="400"/>
    </location>
</feature>
<dbReference type="InterPro" id="IPR029058">
    <property type="entry name" value="AB_hydrolase_fold"/>
</dbReference>
<name>A0A1L4D094_9BACT</name>
<dbReference type="EC" id="3.1.1.3" evidence="3"/>
<evidence type="ECO:0000256" key="2">
    <source>
        <dbReference type="ARBA" id="ARBA00004613"/>
    </source>
</evidence>
<evidence type="ECO:0000256" key="4">
    <source>
        <dbReference type="ARBA" id="ARBA00022525"/>
    </source>
</evidence>
<evidence type="ECO:0000256" key="3">
    <source>
        <dbReference type="ARBA" id="ARBA00013279"/>
    </source>
</evidence>
<keyword evidence="4" id="KW-0964">Secreted</keyword>
<dbReference type="EMBL" id="CP017834">
    <property type="protein sequence ID" value="APJ03625.1"/>
    <property type="molecule type" value="Genomic_DNA"/>
</dbReference>
<dbReference type="GO" id="GO:0004806">
    <property type="term" value="F:triacylglycerol lipase activity"/>
    <property type="evidence" value="ECO:0007669"/>
    <property type="project" value="UniProtKB-EC"/>
</dbReference>
<evidence type="ECO:0000256" key="8">
    <source>
        <dbReference type="SAM" id="SignalP"/>
    </source>
</evidence>
<dbReference type="Proteomes" id="UP000184731">
    <property type="component" value="Chromosome"/>
</dbReference>
<dbReference type="Gene3D" id="3.40.50.1820">
    <property type="entry name" value="alpha/beta hydrolase"/>
    <property type="match status" value="1"/>
</dbReference>
<dbReference type="KEGG" id="saqi:AXG55_06780"/>
<organism evidence="10 11">
    <name type="scientific">Silvanigrella aquatica</name>
    <dbReference type="NCBI Taxonomy" id="1915309"/>
    <lineage>
        <taxon>Bacteria</taxon>
        <taxon>Pseudomonadati</taxon>
        <taxon>Bdellovibrionota</taxon>
        <taxon>Oligoflexia</taxon>
        <taxon>Silvanigrellales</taxon>
        <taxon>Silvanigrellaceae</taxon>
        <taxon>Silvanigrella</taxon>
    </lineage>
</organism>
<dbReference type="Pfam" id="PF24708">
    <property type="entry name" value="Lip_C"/>
    <property type="match status" value="1"/>
</dbReference>
<evidence type="ECO:0000256" key="6">
    <source>
        <dbReference type="ARBA" id="ARBA00022801"/>
    </source>
</evidence>
<dbReference type="InterPro" id="IPR056304">
    <property type="entry name" value="Lip-like_C"/>
</dbReference>
<dbReference type="RefSeq" id="WP_148697365.1">
    <property type="nucleotide sequence ID" value="NZ_CP017834.1"/>
</dbReference>
<dbReference type="GO" id="GO:0005576">
    <property type="term" value="C:extracellular region"/>
    <property type="evidence" value="ECO:0007669"/>
    <property type="project" value="UniProtKB-SubCell"/>
</dbReference>
<evidence type="ECO:0000256" key="7">
    <source>
        <dbReference type="ARBA" id="ARBA00023098"/>
    </source>
</evidence>
<proteinExistence type="predicted"/>
<sequence length="400" mass="45187">MFFIKRFITYFAFLLCFLPHIIQAKNSDPVVLVHGFTGWGRNDLNGFYYWGGFNDLQEDLKSQGNVVFTASVGGLSSNYDRAVELYAQIKGTCADYGEAHAKKYGHARFGRCYPKSLYSQWDDTHKLHFVGHSQGGQTIRSLIKLLKEGSAVEINLNYSDMSDLFKGNKNWVTSITTIATPNNGTSLTNIVDAFLPTAQALLTTFSAFVNVQKNPLLDLKLEHWGIAREKKESLKDYFNKIFNSAVWNTKDMSKWDLSPEGAKEFNDSEKTYQDIYYFSMSTHSTFITNPFNSCKLSLLSILDFPSGAIGCFTQRENGKVTIDSKWLANDGIVNTYSMAAPFQSIKKEYHDSAVIGVWNHLGTKEGWNHLDIIGAVPVLGKSYWSVKDIYMQHLELLHSL</sequence>
<comment type="subcellular location">
    <subcellularLocation>
        <location evidence="2">Secreted</location>
    </subcellularLocation>
</comment>
<evidence type="ECO:0000256" key="1">
    <source>
        <dbReference type="ARBA" id="ARBA00001024"/>
    </source>
</evidence>
<evidence type="ECO:0000256" key="5">
    <source>
        <dbReference type="ARBA" id="ARBA00022729"/>
    </source>
</evidence>
<dbReference type="GO" id="GO:0006629">
    <property type="term" value="P:lipid metabolic process"/>
    <property type="evidence" value="ECO:0007669"/>
    <property type="project" value="UniProtKB-KW"/>
</dbReference>
<reference evidence="10 11" key="1">
    <citation type="submission" date="2016-10" db="EMBL/GenBank/DDBJ databases">
        <title>Silvanigrella aquatica sp. nov., isolated from a freshwater lake located in the Black Forest, Germany, description of Silvanigrellaceae fam. nov., Silvanigrellales ord. nov., reclassification of the order Bdellovibrionales in the class Oligoflexia, reclassification of the families Bacteriovoracaceae and Halobacteriovoraceae in the new order Bacteriovoracales ord. nov., and reclassification of the family Pseudobacteriovoracaceae in the order Oligoflexiales.</title>
        <authorList>
            <person name="Hahn M.W."/>
            <person name="Schmidt J."/>
            <person name="Koll U."/>
            <person name="Rohde M."/>
            <person name="Verbag S."/>
            <person name="Pitt A."/>
            <person name="Nakai R."/>
            <person name="Naganuma T."/>
            <person name="Lang E."/>
        </authorList>
    </citation>
    <scope>NUCLEOTIDE SEQUENCE [LARGE SCALE GENOMIC DNA]</scope>
    <source>
        <strain evidence="10 11">MWH-Nonnen-W8red</strain>
    </source>
</reference>
<dbReference type="OrthoDB" id="2004167at2"/>
<dbReference type="PANTHER" id="PTHR34043:SF3">
    <property type="entry name" value="ALPHA_BETA-HYDROLASES SUPERFAMILY PROTEIN"/>
    <property type="match status" value="1"/>
</dbReference>
<dbReference type="AlphaFoldDB" id="A0A1L4D094"/>
<dbReference type="PANTHER" id="PTHR34043">
    <property type="entry name" value="ALPHA/BETA-HYDROLASES SUPERFAMILY PROTEIN"/>
    <property type="match status" value="1"/>
</dbReference>